<feature type="transmembrane region" description="Helical" evidence="6">
    <location>
        <begin position="209"/>
        <end position="230"/>
    </location>
</feature>
<feature type="transmembrane region" description="Helical" evidence="6">
    <location>
        <begin position="275"/>
        <end position="297"/>
    </location>
</feature>
<dbReference type="PROSITE" id="PS50850">
    <property type="entry name" value="MFS"/>
    <property type="match status" value="1"/>
</dbReference>
<feature type="transmembrane region" description="Helical" evidence="6">
    <location>
        <begin position="303"/>
        <end position="323"/>
    </location>
</feature>
<feature type="transmembrane region" description="Helical" evidence="6">
    <location>
        <begin position="12"/>
        <end position="33"/>
    </location>
</feature>
<dbReference type="Gene3D" id="1.20.1250.20">
    <property type="entry name" value="MFS general substrate transporter like domains"/>
    <property type="match status" value="2"/>
</dbReference>
<comment type="subcellular location">
    <subcellularLocation>
        <location evidence="1">Cell inner membrane</location>
        <topology evidence="1">Multi-pass membrane protein</topology>
    </subcellularLocation>
</comment>
<evidence type="ECO:0000256" key="2">
    <source>
        <dbReference type="ARBA" id="ARBA00022475"/>
    </source>
</evidence>
<evidence type="ECO:0000259" key="7">
    <source>
        <dbReference type="PROSITE" id="PS50850"/>
    </source>
</evidence>
<feature type="transmembrane region" description="Helical" evidence="6">
    <location>
        <begin position="45"/>
        <end position="67"/>
    </location>
</feature>
<protein>
    <submittedName>
        <fullName evidence="8">Putative transport protein TsgA in major facilitator superfamily</fullName>
    </submittedName>
</protein>
<proteinExistence type="predicted"/>
<evidence type="ECO:0000256" key="3">
    <source>
        <dbReference type="ARBA" id="ARBA00022692"/>
    </source>
</evidence>
<dbReference type="PANTHER" id="PTHR43702:SF3">
    <property type="entry name" value="PROTEIN TSGA"/>
    <property type="match status" value="1"/>
</dbReference>
<dbReference type="SUPFAM" id="SSF103473">
    <property type="entry name" value="MFS general substrate transporter"/>
    <property type="match status" value="1"/>
</dbReference>
<feature type="transmembrane region" description="Helical" evidence="6">
    <location>
        <begin position="335"/>
        <end position="355"/>
    </location>
</feature>
<dbReference type="PANTHER" id="PTHR43702">
    <property type="entry name" value="L-FUCOSE-PROTON SYMPORTER"/>
    <property type="match status" value="1"/>
</dbReference>
<feature type="transmembrane region" description="Helical" evidence="6">
    <location>
        <begin position="242"/>
        <end position="263"/>
    </location>
</feature>
<dbReference type="Proteomes" id="UP000256856">
    <property type="component" value="Chromosome"/>
</dbReference>
<organism evidence="8 9">
    <name type="scientific">Candidatus Purcelliella pentastirinorum</name>
    <dbReference type="NCBI Taxonomy" id="472834"/>
    <lineage>
        <taxon>Bacteria</taxon>
        <taxon>Pseudomonadati</taxon>
        <taxon>Pseudomonadota</taxon>
        <taxon>Gammaproteobacteria</taxon>
        <taxon>Enterobacterales</taxon>
        <taxon>Enterobacteriaceae</taxon>
        <taxon>Candidatus Purcelliella</taxon>
    </lineage>
</organism>
<evidence type="ECO:0000256" key="4">
    <source>
        <dbReference type="ARBA" id="ARBA00022989"/>
    </source>
</evidence>
<dbReference type="InterPro" id="IPR011701">
    <property type="entry name" value="MFS"/>
</dbReference>
<keyword evidence="4 6" id="KW-1133">Transmembrane helix</keyword>
<feature type="transmembrane region" description="Helical" evidence="6">
    <location>
        <begin position="79"/>
        <end position="95"/>
    </location>
</feature>
<dbReference type="Pfam" id="PF07690">
    <property type="entry name" value="MFS_1"/>
    <property type="match status" value="1"/>
</dbReference>
<sequence length="390" mass="45784">MEIMTNFNRIMITWICYLSYAFVGALIIVNGIIMESISKYFKLPILKISTSFTFLNLGILISIFLNFWLIKIISFKKQFVVNFFSILLIIIFLINNHNIKLFSFCMFILGIIAGTTISNCTFLIINLYEFKKRGYYLMITDSFFSLSGILFPIISINILKQNICWYWIYFIINIIYLLIVILTINVTFPIIKIDNYNKLKINKIFKIDTLLLSISAMFYIFAQLTFISWVPQYMNKYLNLNIMYSGKLISNFWFYYMCGIWVFSLLSKYITLQKIFIFMTGISTIFMFCFIKSTILLYLNLNIIGLGFFSSGIYMIIITIASLNNKINNFNNINIILTFGTIGTMLTFIISNFIIEKISLYSSLIMSNILYFIVFILSILSYFIKLYKNY</sequence>
<evidence type="ECO:0000313" key="8">
    <source>
        <dbReference type="EMBL" id="AXN02023.1"/>
    </source>
</evidence>
<dbReference type="InterPro" id="IPR050375">
    <property type="entry name" value="MFS_TsgA-like"/>
</dbReference>
<dbReference type="InterPro" id="IPR020846">
    <property type="entry name" value="MFS_dom"/>
</dbReference>
<keyword evidence="3 6" id="KW-0812">Transmembrane</keyword>
<evidence type="ECO:0000256" key="6">
    <source>
        <dbReference type="SAM" id="Phobius"/>
    </source>
</evidence>
<keyword evidence="2" id="KW-1003">Cell membrane</keyword>
<evidence type="ECO:0000256" key="1">
    <source>
        <dbReference type="ARBA" id="ARBA00004429"/>
    </source>
</evidence>
<feature type="transmembrane region" description="Helical" evidence="6">
    <location>
        <begin position="361"/>
        <end position="384"/>
    </location>
</feature>
<dbReference type="AlphaFoldDB" id="A0A346DZ68"/>
<dbReference type="GO" id="GO:0022857">
    <property type="term" value="F:transmembrane transporter activity"/>
    <property type="evidence" value="ECO:0007669"/>
    <property type="project" value="InterPro"/>
</dbReference>
<dbReference type="KEGG" id="ppet:C9I82_044"/>
<feature type="transmembrane region" description="Helical" evidence="6">
    <location>
        <begin position="165"/>
        <end position="188"/>
    </location>
</feature>
<keyword evidence="5 6" id="KW-0472">Membrane</keyword>
<evidence type="ECO:0000256" key="5">
    <source>
        <dbReference type="ARBA" id="ARBA00023136"/>
    </source>
</evidence>
<keyword evidence="9" id="KW-1185">Reference proteome</keyword>
<dbReference type="InterPro" id="IPR036259">
    <property type="entry name" value="MFS_trans_sf"/>
</dbReference>
<feature type="domain" description="Major facilitator superfamily (MFS) profile" evidence="7">
    <location>
        <begin position="9"/>
        <end position="390"/>
    </location>
</feature>
<reference evidence="8 9" key="1">
    <citation type="submission" date="2018-03" db="EMBL/GenBank/DDBJ databases">
        <title>A parallel universe: an anciently diverged bacterial symbiosis in a Hawaiian planthopper (Hemiptera: Cixiidae) reveals rearranged nutritional responsibilities.</title>
        <authorList>
            <person name="Bennett G."/>
            <person name="Mao M."/>
        </authorList>
    </citation>
    <scope>NUCLEOTIDE SEQUENCE [LARGE SCALE GENOMIC DNA]</scope>
    <source>
        <strain evidence="8 9">OLIH</strain>
    </source>
</reference>
<dbReference type="EMBL" id="CP028374">
    <property type="protein sequence ID" value="AXN02023.1"/>
    <property type="molecule type" value="Genomic_DNA"/>
</dbReference>
<dbReference type="NCBIfam" id="NF002982">
    <property type="entry name" value="PRK03699.1"/>
    <property type="match status" value="1"/>
</dbReference>
<gene>
    <name evidence="8" type="ORF">C9I82_044</name>
</gene>
<feature type="transmembrane region" description="Helical" evidence="6">
    <location>
        <begin position="135"/>
        <end position="159"/>
    </location>
</feature>
<name>A0A346DZ68_9ENTR</name>
<feature type="transmembrane region" description="Helical" evidence="6">
    <location>
        <begin position="101"/>
        <end position="128"/>
    </location>
</feature>
<dbReference type="GO" id="GO:0005886">
    <property type="term" value="C:plasma membrane"/>
    <property type="evidence" value="ECO:0007669"/>
    <property type="project" value="UniProtKB-SubCell"/>
</dbReference>
<accession>A0A346DZ68</accession>
<evidence type="ECO:0000313" key="9">
    <source>
        <dbReference type="Proteomes" id="UP000256856"/>
    </source>
</evidence>